<comment type="caution">
    <text evidence="2">The sequence shown here is derived from an EMBL/GenBank/DDBJ whole genome shotgun (WGS) entry which is preliminary data.</text>
</comment>
<accession>A0A9J6A7H3</accession>
<dbReference type="Proteomes" id="UP000824120">
    <property type="component" value="Chromosome 2"/>
</dbReference>
<feature type="region of interest" description="Disordered" evidence="1">
    <location>
        <begin position="52"/>
        <end position="71"/>
    </location>
</feature>
<dbReference type="AlphaFoldDB" id="A0A9J6A7H3"/>
<dbReference type="OrthoDB" id="1420404at2759"/>
<dbReference type="EMBL" id="JACXVP010000002">
    <property type="protein sequence ID" value="KAG5620606.1"/>
    <property type="molecule type" value="Genomic_DNA"/>
</dbReference>
<evidence type="ECO:0000256" key="1">
    <source>
        <dbReference type="SAM" id="MobiDB-lite"/>
    </source>
</evidence>
<sequence>MLVCILNKVEGSDKGLEEIKDDGSSLNRMVTSHSVSIKQLETQMELISAHLNTRPKGGLPSDTMVNPNNEA</sequence>
<reference evidence="2 3" key="1">
    <citation type="submission" date="2020-09" db="EMBL/GenBank/DDBJ databases">
        <title>De no assembly of potato wild relative species, Solanum commersonii.</title>
        <authorList>
            <person name="Cho K."/>
        </authorList>
    </citation>
    <scope>NUCLEOTIDE SEQUENCE [LARGE SCALE GENOMIC DNA]</scope>
    <source>
        <strain evidence="2">LZ3.2</strain>
        <tissue evidence="2">Leaf</tissue>
    </source>
</reference>
<evidence type="ECO:0000313" key="2">
    <source>
        <dbReference type="EMBL" id="KAG5620606.1"/>
    </source>
</evidence>
<proteinExistence type="predicted"/>
<keyword evidence="3" id="KW-1185">Reference proteome</keyword>
<protein>
    <submittedName>
        <fullName evidence="2">Uncharacterized protein</fullName>
    </submittedName>
</protein>
<gene>
    <name evidence="2" type="ORF">H5410_005824</name>
</gene>
<organism evidence="2 3">
    <name type="scientific">Solanum commersonii</name>
    <name type="common">Commerson's wild potato</name>
    <name type="synonym">Commerson's nightshade</name>
    <dbReference type="NCBI Taxonomy" id="4109"/>
    <lineage>
        <taxon>Eukaryota</taxon>
        <taxon>Viridiplantae</taxon>
        <taxon>Streptophyta</taxon>
        <taxon>Embryophyta</taxon>
        <taxon>Tracheophyta</taxon>
        <taxon>Spermatophyta</taxon>
        <taxon>Magnoliopsida</taxon>
        <taxon>eudicotyledons</taxon>
        <taxon>Gunneridae</taxon>
        <taxon>Pentapetalae</taxon>
        <taxon>asterids</taxon>
        <taxon>lamiids</taxon>
        <taxon>Solanales</taxon>
        <taxon>Solanaceae</taxon>
        <taxon>Solanoideae</taxon>
        <taxon>Solaneae</taxon>
        <taxon>Solanum</taxon>
    </lineage>
</organism>
<name>A0A9J6A7H3_SOLCO</name>
<evidence type="ECO:0000313" key="3">
    <source>
        <dbReference type="Proteomes" id="UP000824120"/>
    </source>
</evidence>